<dbReference type="Proteomes" id="UP000639772">
    <property type="component" value="Chromosome 13"/>
</dbReference>
<accession>A0A835PQ78</accession>
<evidence type="ECO:0000259" key="8">
    <source>
        <dbReference type="Pfam" id="PF23262"/>
    </source>
</evidence>
<feature type="transmembrane region" description="Helical" evidence="6">
    <location>
        <begin position="12"/>
        <end position="31"/>
    </location>
</feature>
<feature type="transmembrane region" description="Helical" evidence="6">
    <location>
        <begin position="521"/>
        <end position="542"/>
    </location>
</feature>
<comment type="caution">
    <text evidence="9">The sequence shown here is derived from an EMBL/GenBank/DDBJ whole genome shotgun (WGS) entry which is preliminary data.</text>
</comment>
<dbReference type="InterPro" id="IPR056555">
    <property type="entry name" value="NFD4_C"/>
</dbReference>
<dbReference type="GO" id="GO:0016020">
    <property type="term" value="C:membrane"/>
    <property type="evidence" value="ECO:0007669"/>
    <property type="project" value="UniProtKB-SubCell"/>
</dbReference>
<dbReference type="SUPFAM" id="SSF103473">
    <property type="entry name" value="MFS general substrate transporter"/>
    <property type="match status" value="2"/>
</dbReference>
<feature type="transmembrane region" description="Helical" evidence="6">
    <location>
        <begin position="477"/>
        <end position="501"/>
    </location>
</feature>
<proteinExistence type="predicted"/>
<gene>
    <name evidence="9" type="ORF">HPP92_023532</name>
</gene>
<feature type="transmembrane region" description="Helical" evidence="6">
    <location>
        <begin position="172"/>
        <end position="191"/>
    </location>
</feature>
<comment type="subcellular location">
    <subcellularLocation>
        <location evidence="1">Membrane</location>
        <topology evidence="1">Multi-pass membrane protein</topology>
    </subcellularLocation>
</comment>
<feature type="domain" description="Nodulin-like" evidence="7">
    <location>
        <begin position="11"/>
        <end position="258"/>
    </location>
</feature>
<feature type="transmembrane region" description="Helical" evidence="6">
    <location>
        <begin position="238"/>
        <end position="258"/>
    </location>
</feature>
<protein>
    <recommendedName>
        <fullName evidence="11">Nodulin-like domain-containing protein</fullName>
    </recommendedName>
</protein>
<feature type="region of interest" description="Disordered" evidence="5">
    <location>
        <begin position="271"/>
        <end position="290"/>
    </location>
</feature>
<evidence type="ECO:0000256" key="4">
    <source>
        <dbReference type="ARBA" id="ARBA00023136"/>
    </source>
</evidence>
<feature type="transmembrane region" description="Helical" evidence="6">
    <location>
        <begin position="212"/>
        <end position="232"/>
    </location>
</feature>
<dbReference type="EMBL" id="JADCNM010000013">
    <property type="protein sequence ID" value="KAG0455744.1"/>
    <property type="molecule type" value="Genomic_DNA"/>
</dbReference>
<sequence>MPALKYGSRPPWVGLAAAVWVQIVAGSSYNFPLYSHTLKSVLGYNQRQLTMLGVANDIGENFGMIPGVLCNHWPPWLVLLIGAASCFAGYGVVWLTVSQTVDPLPYWVLWIALCIATNSSAWLGTGVLVTNMRNFPFSRGTVAGILKGYVGLSAAVYTLIYTGVLHSSSTKLLLFLTLGLPAVCLAMMYFVRPCAPASEDDSSEHGHFVFTQTASVLLGVYLLASTLLGNLIPVSDAATYTSFGVMILFLLSPLAIPIKMTLYPRREKRSAVADQSGSSEQVPLGEEEKSEPLLAVSSSATNLGSFQESDDLSDVDILLAEGEGAVSVKRKRRPKRGEDFRFHEALVKADFWLLFLAYFLGVGSGVTVLNNLAQIGIASGVDDTTVLLCILSFCNFAGRVGGGSLSEHFVRSKMLPRSTWMACTQAIMVVTYVLFAVGLNGTLYASTAMLGVCYGMQFSVMVPTASELFGLKHFGMIYNFVLLGNPLGALLLSALLAGSVYDAEAARQGGGTCLGPDCFRPTFLALAGTCVLGCVLSVVLTVRTWPVYRMLYAGGSFRLPTTSLH</sequence>
<feature type="transmembrane region" description="Helical" evidence="6">
    <location>
        <begin position="107"/>
        <end position="129"/>
    </location>
</feature>
<dbReference type="Gene3D" id="1.20.1250.20">
    <property type="entry name" value="MFS general substrate transporter like domains"/>
    <property type="match status" value="1"/>
</dbReference>
<dbReference type="CDD" id="cd17354">
    <property type="entry name" value="MFS_Mch1p_like"/>
    <property type="match status" value="1"/>
</dbReference>
<keyword evidence="3 6" id="KW-1133">Transmembrane helix</keyword>
<name>A0A835PQ78_VANPL</name>
<dbReference type="PANTHER" id="PTHR21576">
    <property type="entry name" value="UNCHARACTERIZED NODULIN-LIKE PROTEIN"/>
    <property type="match status" value="1"/>
</dbReference>
<feature type="domain" description="NFD4 C-terminal" evidence="8">
    <location>
        <begin position="346"/>
        <end position="545"/>
    </location>
</feature>
<evidence type="ECO:0008006" key="11">
    <source>
        <dbReference type="Google" id="ProtNLM"/>
    </source>
</evidence>
<evidence type="ECO:0000313" key="10">
    <source>
        <dbReference type="Proteomes" id="UP000639772"/>
    </source>
</evidence>
<evidence type="ECO:0000256" key="3">
    <source>
        <dbReference type="ARBA" id="ARBA00022989"/>
    </source>
</evidence>
<organism evidence="9 10">
    <name type="scientific">Vanilla planifolia</name>
    <name type="common">Vanilla</name>
    <dbReference type="NCBI Taxonomy" id="51239"/>
    <lineage>
        <taxon>Eukaryota</taxon>
        <taxon>Viridiplantae</taxon>
        <taxon>Streptophyta</taxon>
        <taxon>Embryophyta</taxon>
        <taxon>Tracheophyta</taxon>
        <taxon>Spermatophyta</taxon>
        <taxon>Magnoliopsida</taxon>
        <taxon>Liliopsida</taxon>
        <taxon>Asparagales</taxon>
        <taxon>Orchidaceae</taxon>
        <taxon>Vanilloideae</taxon>
        <taxon>Vanilleae</taxon>
        <taxon>Vanilla</taxon>
    </lineage>
</organism>
<dbReference type="Pfam" id="PF06813">
    <property type="entry name" value="Nodulin-like"/>
    <property type="match status" value="1"/>
</dbReference>
<dbReference type="OrthoDB" id="410267at2759"/>
<reference evidence="9 10" key="1">
    <citation type="journal article" date="2020" name="Nat. Food">
        <title>A phased Vanilla planifolia genome enables genetic improvement of flavour and production.</title>
        <authorList>
            <person name="Hasing T."/>
            <person name="Tang H."/>
            <person name="Brym M."/>
            <person name="Khazi F."/>
            <person name="Huang T."/>
            <person name="Chambers A.H."/>
        </authorList>
    </citation>
    <scope>NUCLEOTIDE SEQUENCE [LARGE SCALE GENOMIC DNA]</scope>
    <source>
        <tissue evidence="9">Leaf</tissue>
    </source>
</reference>
<feature type="transmembrane region" description="Helical" evidence="6">
    <location>
        <begin position="375"/>
        <end position="398"/>
    </location>
</feature>
<keyword evidence="2 6" id="KW-0812">Transmembrane</keyword>
<feature type="transmembrane region" description="Helical" evidence="6">
    <location>
        <begin position="141"/>
        <end position="160"/>
    </location>
</feature>
<dbReference type="PANTHER" id="PTHR21576:SF154">
    <property type="entry name" value="OS04G0502800 PROTEIN"/>
    <property type="match status" value="1"/>
</dbReference>
<dbReference type="InterPro" id="IPR010658">
    <property type="entry name" value="Nodulin-like"/>
</dbReference>
<evidence type="ECO:0000313" key="9">
    <source>
        <dbReference type="EMBL" id="KAG0455744.1"/>
    </source>
</evidence>
<evidence type="ECO:0000256" key="1">
    <source>
        <dbReference type="ARBA" id="ARBA00004141"/>
    </source>
</evidence>
<evidence type="ECO:0000256" key="2">
    <source>
        <dbReference type="ARBA" id="ARBA00022692"/>
    </source>
</evidence>
<dbReference type="InterPro" id="IPR036259">
    <property type="entry name" value="MFS_trans_sf"/>
</dbReference>
<feature type="transmembrane region" description="Helical" evidence="6">
    <location>
        <begin position="419"/>
        <end position="437"/>
    </location>
</feature>
<keyword evidence="4 6" id="KW-0472">Membrane</keyword>
<evidence type="ECO:0000259" key="7">
    <source>
        <dbReference type="Pfam" id="PF06813"/>
    </source>
</evidence>
<evidence type="ECO:0000256" key="5">
    <source>
        <dbReference type="SAM" id="MobiDB-lite"/>
    </source>
</evidence>
<dbReference type="AlphaFoldDB" id="A0A835PQ78"/>
<dbReference type="Pfam" id="PF23262">
    <property type="entry name" value="NFD4_C"/>
    <property type="match status" value="1"/>
</dbReference>
<feature type="transmembrane region" description="Helical" evidence="6">
    <location>
        <begin position="351"/>
        <end position="369"/>
    </location>
</feature>
<feature type="transmembrane region" description="Helical" evidence="6">
    <location>
        <begin position="76"/>
        <end position="95"/>
    </location>
</feature>
<evidence type="ECO:0000256" key="6">
    <source>
        <dbReference type="SAM" id="Phobius"/>
    </source>
</evidence>